<dbReference type="Proteomes" id="UP000652427">
    <property type="component" value="Unassembled WGS sequence"/>
</dbReference>
<accession>A0ABX2N2M5</accession>
<gene>
    <name evidence="1" type="ORF">HUO14_08130</name>
</gene>
<protein>
    <recommendedName>
        <fullName evidence="3">MBL fold metallo-hydrolase</fullName>
    </recommendedName>
</protein>
<evidence type="ECO:0008006" key="3">
    <source>
        <dbReference type="Google" id="ProtNLM"/>
    </source>
</evidence>
<sequence>MKQLSQDFWNIRGDFKIAHVINIGTHMSVVRRPGGKFILLDSYEPAKQDLDALMTLTEGGSMIEAVLNVHPFHTIHCGFAEKLAPNARLIGTRRHHEQKPDLHWDTALIEDAATQQEFADLFDFSIPSGVDFISDDEAVHVSSVLLRHRASRIVHADDTLMYIDLPALAQKLIPGPQLRFHPKLADGLEKRSGAADDYVRWANQLASEWADTSMICAAHNGILDMSGQNFPEAIREALDAAAPTLDKHRSKYG</sequence>
<dbReference type="SUPFAM" id="SSF56281">
    <property type="entry name" value="Metallo-hydrolase/oxidoreductase"/>
    <property type="match status" value="1"/>
</dbReference>
<name>A0ABX2N2M5_9SPHN</name>
<keyword evidence="2" id="KW-1185">Reference proteome</keyword>
<dbReference type="EMBL" id="JABWMH010000002">
    <property type="protein sequence ID" value="NVD27868.1"/>
    <property type="molecule type" value="Genomic_DNA"/>
</dbReference>
<dbReference type="InterPro" id="IPR036866">
    <property type="entry name" value="RibonucZ/Hydroxyglut_hydro"/>
</dbReference>
<organism evidence="1 2">
    <name type="scientific">Parasphingorhabdus flavimaris</name>
    <dbReference type="NCBI Taxonomy" id="266812"/>
    <lineage>
        <taxon>Bacteria</taxon>
        <taxon>Pseudomonadati</taxon>
        <taxon>Pseudomonadota</taxon>
        <taxon>Alphaproteobacteria</taxon>
        <taxon>Sphingomonadales</taxon>
        <taxon>Sphingomonadaceae</taxon>
        <taxon>Parasphingorhabdus</taxon>
    </lineage>
</organism>
<evidence type="ECO:0000313" key="2">
    <source>
        <dbReference type="Proteomes" id="UP000652427"/>
    </source>
</evidence>
<evidence type="ECO:0000313" key="1">
    <source>
        <dbReference type="EMBL" id="NVD27868.1"/>
    </source>
</evidence>
<comment type="caution">
    <text evidence="1">The sequence shown here is derived from an EMBL/GenBank/DDBJ whole genome shotgun (WGS) entry which is preliminary data.</text>
</comment>
<proteinExistence type="predicted"/>
<reference evidence="1 2" key="1">
    <citation type="submission" date="2020-06" db="EMBL/GenBank/DDBJ databases">
        <authorList>
            <person name="Kim S.-J."/>
            <person name="Park S.-J."/>
        </authorList>
    </citation>
    <scope>NUCLEOTIDE SEQUENCE [LARGE SCALE GENOMIC DNA]</scope>
    <source>
        <strain evidence="1 2">SW-151</strain>
    </source>
</reference>
<dbReference type="RefSeq" id="WP_176279346.1">
    <property type="nucleotide sequence ID" value="NZ_JABWMH010000002.1"/>
</dbReference>